<evidence type="ECO:0000256" key="1">
    <source>
        <dbReference type="SAM" id="MobiDB-lite"/>
    </source>
</evidence>
<feature type="region of interest" description="Disordered" evidence="1">
    <location>
        <begin position="754"/>
        <end position="785"/>
    </location>
</feature>
<protein>
    <recommendedName>
        <fullName evidence="4">Lantibiotic dehydratase</fullName>
    </recommendedName>
</protein>
<evidence type="ECO:0000313" key="2">
    <source>
        <dbReference type="EMBL" id="NEB96824.1"/>
    </source>
</evidence>
<name>A0A7K3R3T9_STRAQ</name>
<dbReference type="RefSeq" id="WP_164268897.1">
    <property type="nucleotide sequence ID" value="NZ_JAAGMS010000020.1"/>
</dbReference>
<dbReference type="Proteomes" id="UP000470951">
    <property type="component" value="Unassembled WGS sequence"/>
</dbReference>
<dbReference type="EMBL" id="JAAGMS010000020">
    <property type="protein sequence ID" value="NEB96824.1"/>
    <property type="molecule type" value="Genomic_DNA"/>
</dbReference>
<comment type="caution">
    <text evidence="2">The sequence shown here is derived from an EMBL/GenBank/DDBJ whole genome shotgun (WGS) entry which is preliminary data.</text>
</comment>
<sequence>MSDTAEPLWMLRLNPLRRRRLADPGLLAALRTLDGATTEVRELADRCSDALYEMIGATTDREARGQLIVLRRAIHNDTAPRPALLVDHPLVGRWWEARQRREAHAADVVGHYPRAVDAERGTLAGLLGDESLRHSMTLVAPEAAAGAERYRAAVAAAEPVPTRLRKSERGLVQYVTRAMVRTSPMARFTAIGLAVPVPEGPGPDAPEFGRVVPFQGLDRVMLDYVLGGLHTADGDLTPDTLLQLPPTADLSAEGDLLYFLQPGADGGVRRLSAKVTGAVGLLVAAVAVGPRRVADVVADFAARSGCTPELARQALARAVGAGILCTRSRPEDGAADFPELLDPAVPAVPETARRLLERTGAELRGLADNSADERPEALSRLRDTLVTLSREAGRPAQILIEEDAVLEDVRVSTADWRGRLDDLAAGVALLSVFDWMHDIRALLSTVFVERFGVGAEVSLSDHADYLSAETYRRAYRLPENEPPGELGPADRSLDRLYALRANIVDTAIAAIDQAAATGEAVNWSASQALDLTTGLPDRFRTGDLRYGVLTQTWRRQLLFNEAYAGHGMLYGRFLGPDRALGGRALPHFREQLRARYAEQGGRLVEDPGLHRLNVNAHPPVLPDRLGPDDWFRLRLRHDPDTDTLSILDPDDRPLHMLSLGTGHPERLPAPLRLANWLYSGGVLREPFVAIRHAERPWDGDRTLACPRFQVGSAMLARRRWYGGRELDEAVAAGPAEHDRLLALARWRNRHGVPEEVVLKPPPGDGSAEGQAAGAGRATGEGRKKKPQYVDLASALSVRVLPRMVERGEAAYVEEALPRVADSPHALEWIVDIGRAPGGPFQYGGKTR</sequence>
<evidence type="ECO:0008006" key="4">
    <source>
        <dbReference type="Google" id="ProtNLM"/>
    </source>
</evidence>
<gene>
    <name evidence="2" type="ORF">G3I58_02170</name>
</gene>
<organism evidence="2 3">
    <name type="scientific">Streptomyces anulatus</name>
    <name type="common">Streptomyces chrysomallus</name>
    <dbReference type="NCBI Taxonomy" id="1892"/>
    <lineage>
        <taxon>Bacteria</taxon>
        <taxon>Bacillati</taxon>
        <taxon>Actinomycetota</taxon>
        <taxon>Actinomycetes</taxon>
        <taxon>Kitasatosporales</taxon>
        <taxon>Streptomycetaceae</taxon>
        <taxon>Streptomyces</taxon>
    </lineage>
</organism>
<proteinExistence type="predicted"/>
<accession>A0A7K3R3T9</accession>
<evidence type="ECO:0000313" key="3">
    <source>
        <dbReference type="Proteomes" id="UP000470951"/>
    </source>
</evidence>
<reference evidence="2 3" key="1">
    <citation type="submission" date="2020-01" db="EMBL/GenBank/DDBJ databases">
        <title>Insect and environment-associated Actinomycetes.</title>
        <authorList>
            <person name="Currrie C."/>
            <person name="Chevrette M."/>
            <person name="Carlson C."/>
            <person name="Stubbendieck R."/>
            <person name="Wendt-Pienkowski E."/>
        </authorList>
    </citation>
    <scope>NUCLEOTIDE SEQUENCE [LARGE SCALE GENOMIC DNA]</scope>
    <source>
        <strain evidence="2 3">SID7903</strain>
    </source>
</reference>
<dbReference type="AlphaFoldDB" id="A0A7K3R3T9"/>
<feature type="compositionally biased region" description="Low complexity" evidence="1">
    <location>
        <begin position="764"/>
        <end position="777"/>
    </location>
</feature>